<sequence length="322" mass="37732">MITFFSIPKSDKNNSNIIQKNSINSWLKLTDDIILFEGKKEINNYQISDNIKIISGIKENKYGTPILSDVFKKVYQKAKYPILAYVNTDIILFPDFIDTIKQIYFKKYLLISKRQNILLKKQISFQTNYVSNLTKTLNQQGREEPIGNSSEFFVFPKIVRFQMPNFAVGRLYWDSWIIYRAKLLRVPIIDGTKTIHCLHQIHDYAHHPNGKDGVWNGPEANLNYRLSGGGKTRFKVNDADWITTENGIIKPKNSIRRYIRTIRIKGIIYPKLNIIFFPLFLLLNVCFKLIILMKFLLFKRGILSIIDAIKHPEDIEYKFKEL</sequence>
<dbReference type="STRING" id="1618434.UR52_C0001G0050"/>
<name>A0A0G0D9G1_9BACT</name>
<comment type="caution">
    <text evidence="2">The sequence shown here is derived from an EMBL/GenBank/DDBJ whole genome shotgun (WGS) entry which is preliminary data.</text>
</comment>
<gene>
    <name evidence="2" type="ORF">UR52_C0001G0050</name>
</gene>
<dbReference type="Proteomes" id="UP000034176">
    <property type="component" value="Unassembled WGS sequence"/>
</dbReference>
<protein>
    <recommendedName>
        <fullName evidence="4">Glycosyltransferase 2-like domain-containing protein</fullName>
    </recommendedName>
</protein>
<dbReference type="AlphaFoldDB" id="A0A0G0D9G1"/>
<accession>A0A0G0D9G1</accession>
<reference evidence="2 3" key="1">
    <citation type="journal article" date="2015" name="Nature">
        <title>rRNA introns, odd ribosomes, and small enigmatic genomes across a large radiation of phyla.</title>
        <authorList>
            <person name="Brown C.T."/>
            <person name="Hug L.A."/>
            <person name="Thomas B.C."/>
            <person name="Sharon I."/>
            <person name="Castelle C.J."/>
            <person name="Singh A."/>
            <person name="Wilkins M.J."/>
            <person name="Williams K.H."/>
            <person name="Banfield J.F."/>
        </authorList>
    </citation>
    <scope>NUCLEOTIDE SEQUENCE [LARGE SCALE GENOMIC DNA]</scope>
</reference>
<dbReference type="EMBL" id="LBPN01000001">
    <property type="protein sequence ID" value="KKP59970.1"/>
    <property type="molecule type" value="Genomic_DNA"/>
</dbReference>
<evidence type="ECO:0000313" key="3">
    <source>
        <dbReference type="Proteomes" id="UP000034176"/>
    </source>
</evidence>
<proteinExistence type="predicted"/>
<evidence type="ECO:0008006" key="4">
    <source>
        <dbReference type="Google" id="ProtNLM"/>
    </source>
</evidence>
<keyword evidence="1" id="KW-0472">Membrane</keyword>
<keyword evidence="1" id="KW-0812">Transmembrane</keyword>
<keyword evidence="1" id="KW-1133">Transmembrane helix</keyword>
<feature type="transmembrane region" description="Helical" evidence="1">
    <location>
        <begin position="275"/>
        <end position="297"/>
    </location>
</feature>
<organism evidence="2 3">
    <name type="scientific">Candidatus Gottesmanbacteria bacterium GW2011_GWA1_34_13</name>
    <dbReference type="NCBI Taxonomy" id="1618434"/>
    <lineage>
        <taxon>Bacteria</taxon>
        <taxon>Candidatus Gottesmaniibacteriota</taxon>
    </lineage>
</organism>
<evidence type="ECO:0000313" key="2">
    <source>
        <dbReference type="EMBL" id="KKP59970.1"/>
    </source>
</evidence>
<evidence type="ECO:0000256" key="1">
    <source>
        <dbReference type="SAM" id="Phobius"/>
    </source>
</evidence>